<gene>
    <name evidence="1" type="ORF">HYC85_000315</name>
</gene>
<dbReference type="AlphaFoldDB" id="A0A7J7I3Q7"/>
<reference evidence="1 2" key="2">
    <citation type="submission" date="2020-07" db="EMBL/GenBank/DDBJ databases">
        <title>Genome assembly of wild tea tree DASZ reveals pedigree and selection history of tea varieties.</title>
        <authorList>
            <person name="Zhang W."/>
        </authorList>
    </citation>
    <scope>NUCLEOTIDE SEQUENCE [LARGE SCALE GENOMIC DNA]</scope>
    <source>
        <strain evidence="2">cv. G240</strain>
        <tissue evidence="1">Leaf</tissue>
    </source>
</reference>
<proteinExistence type="predicted"/>
<organism evidence="1 2">
    <name type="scientific">Camellia sinensis</name>
    <name type="common">Tea plant</name>
    <name type="synonym">Thea sinensis</name>
    <dbReference type="NCBI Taxonomy" id="4442"/>
    <lineage>
        <taxon>Eukaryota</taxon>
        <taxon>Viridiplantae</taxon>
        <taxon>Streptophyta</taxon>
        <taxon>Embryophyta</taxon>
        <taxon>Tracheophyta</taxon>
        <taxon>Spermatophyta</taxon>
        <taxon>Magnoliopsida</taxon>
        <taxon>eudicotyledons</taxon>
        <taxon>Gunneridae</taxon>
        <taxon>Pentapetalae</taxon>
        <taxon>asterids</taxon>
        <taxon>Ericales</taxon>
        <taxon>Theaceae</taxon>
        <taxon>Camellia</taxon>
    </lineage>
</organism>
<sequence length="125" mass="14942">MGLLGNKPQYTFVSVTTRSYIYFICQHHLKYTNTARPRMFKQWYNQRLLNIATDSTIALWILFARVILHIWSRLPLLMVEHTAMEAKMFLTHPIHIKFRTQRRQPIRTKSFMDAVKTKRLVSSCK</sequence>
<dbReference type="Proteomes" id="UP000593564">
    <property type="component" value="Unassembled WGS sequence"/>
</dbReference>
<protein>
    <submittedName>
        <fullName evidence="1">Uncharacterized protein</fullName>
    </submittedName>
</protein>
<keyword evidence="2" id="KW-1185">Reference proteome</keyword>
<name>A0A7J7I3Q7_CAMSI</name>
<evidence type="ECO:0000313" key="1">
    <source>
        <dbReference type="EMBL" id="KAF5959106.1"/>
    </source>
</evidence>
<accession>A0A7J7I3Q7</accession>
<dbReference type="EMBL" id="JACBKZ010000001">
    <property type="protein sequence ID" value="KAF5959106.1"/>
    <property type="molecule type" value="Genomic_DNA"/>
</dbReference>
<comment type="caution">
    <text evidence="1">The sequence shown here is derived from an EMBL/GenBank/DDBJ whole genome shotgun (WGS) entry which is preliminary data.</text>
</comment>
<evidence type="ECO:0000313" key="2">
    <source>
        <dbReference type="Proteomes" id="UP000593564"/>
    </source>
</evidence>
<reference evidence="2" key="1">
    <citation type="journal article" date="2020" name="Nat. Commun.">
        <title>Genome assembly of wild tea tree DASZ reveals pedigree and selection history of tea varieties.</title>
        <authorList>
            <person name="Zhang W."/>
            <person name="Zhang Y."/>
            <person name="Qiu H."/>
            <person name="Guo Y."/>
            <person name="Wan H."/>
            <person name="Zhang X."/>
            <person name="Scossa F."/>
            <person name="Alseekh S."/>
            <person name="Zhang Q."/>
            <person name="Wang P."/>
            <person name="Xu L."/>
            <person name="Schmidt M.H."/>
            <person name="Jia X."/>
            <person name="Li D."/>
            <person name="Zhu A."/>
            <person name="Guo F."/>
            <person name="Chen W."/>
            <person name="Ni D."/>
            <person name="Usadel B."/>
            <person name="Fernie A.R."/>
            <person name="Wen W."/>
        </authorList>
    </citation>
    <scope>NUCLEOTIDE SEQUENCE [LARGE SCALE GENOMIC DNA]</scope>
    <source>
        <strain evidence="2">cv. G240</strain>
    </source>
</reference>